<dbReference type="AlphaFoldDB" id="A0A151ZGK7"/>
<dbReference type="OMA" id="VSFCTNE"/>
<comment type="caution">
    <text evidence="2">The sequence shown here is derived from an EMBL/GenBank/DDBJ whole genome shotgun (WGS) entry which is preliminary data.</text>
</comment>
<evidence type="ECO:0000313" key="3">
    <source>
        <dbReference type="Proteomes" id="UP000076078"/>
    </source>
</evidence>
<feature type="transmembrane region" description="Helical" evidence="1">
    <location>
        <begin position="170"/>
        <end position="191"/>
    </location>
</feature>
<organism evidence="2 3">
    <name type="scientific">Tieghemostelium lacteum</name>
    <name type="common">Slime mold</name>
    <name type="synonym">Dictyostelium lacteum</name>
    <dbReference type="NCBI Taxonomy" id="361077"/>
    <lineage>
        <taxon>Eukaryota</taxon>
        <taxon>Amoebozoa</taxon>
        <taxon>Evosea</taxon>
        <taxon>Eumycetozoa</taxon>
        <taxon>Dictyostelia</taxon>
        <taxon>Dictyosteliales</taxon>
        <taxon>Raperosteliaceae</taxon>
        <taxon>Tieghemostelium</taxon>
    </lineage>
</organism>
<keyword evidence="3" id="KW-1185">Reference proteome</keyword>
<keyword evidence="1" id="KW-0472">Membrane</keyword>
<keyword evidence="1" id="KW-1133">Transmembrane helix</keyword>
<evidence type="ECO:0000256" key="1">
    <source>
        <dbReference type="SAM" id="Phobius"/>
    </source>
</evidence>
<dbReference type="OrthoDB" id="203525at2759"/>
<accession>A0A151ZGK7</accession>
<gene>
    <name evidence="2" type="ORF">DLAC_05733</name>
</gene>
<evidence type="ECO:0000313" key="2">
    <source>
        <dbReference type="EMBL" id="KYQ93106.1"/>
    </source>
</evidence>
<reference evidence="2 3" key="1">
    <citation type="submission" date="2015-12" db="EMBL/GenBank/DDBJ databases">
        <title>Dictyostelia acquired genes for synthesis and detection of signals that induce cell-type specialization by lateral gene transfer from prokaryotes.</title>
        <authorList>
            <person name="Gloeckner G."/>
            <person name="Schaap P."/>
        </authorList>
    </citation>
    <scope>NUCLEOTIDE SEQUENCE [LARGE SCALE GENOMIC DNA]</scope>
    <source>
        <strain evidence="2 3">TK</strain>
    </source>
</reference>
<dbReference type="Proteomes" id="UP000076078">
    <property type="component" value="Unassembled WGS sequence"/>
</dbReference>
<protein>
    <recommendedName>
        <fullName evidence="4">Transmembrane protein</fullName>
    </recommendedName>
</protein>
<dbReference type="EMBL" id="LODT01000028">
    <property type="protein sequence ID" value="KYQ93106.1"/>
    <property type="molecule type" value="Genomic_DNA"/>
</dbReference>
<evidence type="ECO:0008006" key="4">
    <source>
        <dbReference type="Google" id="ProtNLM"/>
    </source>
</evidence>
<dbReference type="InParanoid" id="A0A151ZGK7"/>
<feature type="transmembrane region" description="Helical" evidence="1">
    <location>
        <begin position="145"/>
        <end position="164"/>
    </location>
</feature>
<feature type="transmembrane region" description="Helical" evidence="1">
    <location>
        <begin position="280"/>
        <end position="302"/>
    </location>
</feature>
<keyword evidence="1" id="KW-0812">Transmembrane</keyword>
<proteinExistence type="predicted"/>
<feature type="transmembrane region" description="Helical" evidence="1">
    <location>
        <begin position="240"/>
        <end position="260"/>
    </location>
</feature>
<feature type="transmembrane region" description="Helical" evidence="1">
    <location>
        <begin position="52"/>
        <end position="73"/>
    </location>
</feature>
<sequence>MVGAFLWSISDVIQDACIKEDGGEDEHKDNDKKDLISISALKSKHEERLSGIQGSLVSGLVMLFVVLFLHMIVGDKELYAYYDHYHQNAGISDGQGPATGVHPKIITIAAVASGSLQCAHLIYFLKSFEGSSSTVIVPLMQLNSVFVLPFTIILSILSQFYPILAAFHKIITFKHLLAFSLIFIGGFYPSLDGNLSTLTKASFWRQYSVRQILISDFFIAVYYLLVSFCTNEPGAMSNKSFFILSIYGNCLTFLVLVVFLRQYRKAALSLMTLSRKYILLAVAGESFSLVGYFFVSISYHLYYNSGIVSAAEGALNQLFNLLLAISLKKLFNFGREVERINEKLFSCLVVSIGLVLTSSM</sequence>
<feature type="transmembrane region" description="Helical" evidence="1">
    <location>
        <begin position="212"/>
        <end position="228"/>
    </location>
</feature>
<name>A0A151ZGK7_TIELA</name>
<feature type="transmembrane region" description="Helical" evidence="1">
    <location>
        <begin position="105"/>
        <end position="125"/>
    </location>
</feature>
<dbReference type="FunCoup" id="A0A151ZGK7">
    <property type="interactions" value="1"/>
</dbReference>